<dbReference type="RefSeq" id="WP_130785637.1">
    <property type="nucleotide sequence ID" value="NZ_SILB01000001.1"/>
</dbReference>
<keyword evidence="1" id="KW-0472">Membrane</keyword>
<evidence type="ECO:0000256" key="1">
    <source>
        <dbReference type="SAM" id="Phobius"/>
    </source>
</evidence>
<evidence type="ECO:0000313" key="3">
    <source>
        <dbReference type="Proteomes" id="UP000661163"/>
    </source>
</evidence>
<keyword evidence="1" id="KW-1133">Transmembrane helix</keyword>
<protein>
    <submittedName>
        <fullName evidence="2">Uncharacterized protein</fullName>
    </submittedName>
</protein>
<name>A0AAE4YXY1_9HYPH</name>
<evidence type="ECO:0000313" key="2">
    <source>
        <dbReference type="EMBL" id="NEI53255.1"/>
    </source>
</evidence>
<dbReference type="Proteomes" id="UP000661163">
    <property type="component" value="Unassembled WGS sequence"/>
</dbReference>
<accession>A0AAE4YXY1</accession>
<dbReference type="AlphaFoldDB" id="A0AAE4YXY1"/>
<proteinExistence type="predicted"/>
<comment type="caution">
    <text evidence="2">The sequence shown here is derived from an EMBL/GenBank/DDBJ whole genome shotgun (WGS) entry which is preliminary data.</text>
</comment>
<feature type="transmembrane region" description="Helical" evidence="1">
    <location>
        <begin position="27"/>
        <end position="44"/>
    </location>
</feature>
<reference evidence="2 3" key="1">
    <citation type="submission" date="2019-12" db="EMBL/GenBank/DDBJ databases">
        <title>Rhizobium genotypes associated with high levels of biological nitrogen fixation by grain legumes in a temperate-maritime cropping system.</title>
        <authorList>
            <person name="Maluk M."/>
            <person name="Francesc Ferrando Molina F."/>
            <person name="Lopez Del Egido L."/>
            <person name="Lafos M."/>
            <person name="Langarica-Fuentes A."/>
            <person name="Gebre Yohannes G."/>
            <person name="Young M.W."/>
            <person name="Martin P."/>
            <person name="Gantlett R."/>
            <person name="Kenicer G."/>
            <person name="Hawes C."/>
            <person name="Begg G.S."/>
            <person name="Quilliam R.S."/>
            <person name="Squire G.R."/>
            <person name="Poole P.S."/>
            <person name="Young P.W."/>
            <person name="Iannetta P.M."/>
            <person name="James E.K."/>
        </authorList>
    </citation>
    <scope>NUCLEOTIDE SEQUENCE [LARGE SCALE GENOMIC DNA]</scope>
    <source>
        <strain evidence="2 3">JHI985</strain>
    </source>
</reference>
<gene>
    <name evidence="2" type="ORF">GR217_37360</name>
</gene>
<organism evidence="2 3">
    <name type="scientific">Rhizobium ruizarguesonis</name>
    <dbReference type="NCBI Taxonomy" id="2081791"/>
    <lineage>
        <taxon>Bacteria</taxon>
        <taxon>Pseudomonadati</taxon>
        <taxon>Pseudomonadota</taxon>
        <taxon>Alphaproteobacteria</taxon>
        <taxon>Hyphomicrobiales</taxon>
        <taxon>Rhizobiaceae</taxon>
        <taxon>Rhizobium/Agrobacterium group</taxon>
        <taxon>Rhizobium</taxon>
    </lineage>
</organism>
<keyword evidence="1" id="KW-0812">Transmembrane</keyword>
<sequence>MLKTSQAVADEACEDTLAFQHVSLMEALFAVAVIGMAVLLAVLYHPQARQQYLSHSGSGVHSSQIPSAGSYSK</sequence>
<dbReference type="EMBL" id="WUFC01000084">
    <property type="protein sequence ID" value="NEI53255.1"/>
    <property type="molecule type" value="Genomic_DNA"/>
</dbReference>